<keyword evidence="2" id="KW-0285">Flavoprotein</keyword>
<dbReference type="EMBL" id="CATQJA010001722">
    <property type="protein sequence ID" value="CAJ0568353.1"/>
    <property type="molecule type" value="Genomic_DNA"/>
</dbReference>
<evidence type="ECO:0000256" key="6">
    <source>
        <dbReference type="SAM" id="MobiDB-lite"/>
    </source>
</evidence>
<dbReference type="PRINTS" id="PR00722">
    <property type="entry name" value="CHYMOTRYPSIN"/>
</dbReference>
<reference evidence="9" key="1">
    <citation type="submission" date="2023-06" db="EMBL/GenBank/DDBJ databases">
        <authorList>
            <person name="Delattre M."/>
        </authorList>
    </citation>
    <scope>NUCLEOTIDE SEQUENCE</scope>
    <source>
        <strain evidence="9">AF72</strain>
    </source>
</reference>
<evidence type="ECO:0000259" key="7">
    <source>
        <dbReference type="PROSITE" id="PS50188"/>
    </source>
</evidence>
<evidence type="ECO:0000313" key="10">
    <source>
        <dbReference type="Proteomes" id="UP001177023"/>
    </source>
</evidence>
<dbReference type="GO" id="GO:0017150">
    <property type="term" value="F:tRNA dihydrouridine synthase activity"/>
    <property type="evidence" value="ECO:0007669"/>
    <property type="project" value="InterPro"/>
</dbReference>
<name>A0AA36CH15_9BILA</name>
<comment type="caution">
    <text evidence="9">The sequence shown here is derived from an EMBL/GenBank/DDBJ whole genome shotgun (WGS) entry which is preliminary data.</text>
</comment>
<feature type="region of interest" description="Disordered" evidence="6">
    <location>
        <begin position="248"/>
        <end position="323"/>
    </location>
</feature>
<dbReference type="Gene3D" id="2.60.120.920">
    <property type="match status" value="1"/>
</dbReference>
<evidence type="ECO:0000256" key="5">
    <source>
        <dbReference type="ARBA" id="ARBA00023002"/>
    </source>
</evidence>
<keyword evidence="3" id="KW-0288">FMN</keyword>
<dbReference type="InterPro" id="IPR052582">
    <property type="entry name" value="tRNA-DUS-like"/>
</dbReference>
<feature type="compositionally biased region" description="Basic and acidic residues" evidence="6">
    <location>
        <begin position="281"/>
        <end position="294"/>
    </location>
</feature>
<feature type="compositionally biased region" description="Basic residues" evidence="6">
    <location>
        <begin position="264"/>
        <end position="280"/>
    </location>
</feature>
<keyword evidence="10" id="KW-1185">Reference proteome</keyword>
<protein>
    <recommendedName>
        <fullName evidence="11">tRNA-dihydrouridine synthase 3</fullName>
    </recommendedName>
</protein>
<dbReference type="Gene3D" id="3.20.20.70">
    <property type="entry name" value="Aldolase class I"/>
    <property type="match status" value="2"/>
</dbReference>
<comment type="cofactor">
    <cofactor evidence="1">
        <name>FMN</name>
        <dbReference type="ChEBI" id="CHEBI:58210"/>
    </cofactor>
</comment>
<dbReference type="Pfam" id="PF00622">
    <property type="entry name" value="SPRY"/>
    <property type="match status" value="1"/>
</dbReference>
<keyword evidence="4" id="KW-0819">tRNA processing</keyword>
<dbReference type="InterPro" id="IPR013320">
    <property type="entry name" value="ConA-like_dom_sf"/>
</dbReference>
<dbReference type="SMART" id="SM00020">
    <property type="entry name" value="Tryp_SPc"/>
    <property type="match status" value="1"/>
</dbReference>
<dbReference type="InterPro" id="IPR043136">
    <property type="entry name" value="B30.2/SPRY_sf"/>
</dbReference>
<dbReference type="InterPro" id="IPR018114">
    <property type="entry name" value="TRYPSIN_HIS"/>
</dbReference>
<dbReference type="InterPro" id="IPR001254">
    <property type="entry name" value="Trypsin_dom"/>
</dbReference>
<accession>A0AA36CH15</accession>
<dbReference type="PROSITE" id="PS50240">
    <property type="entry name" value="TRYPSIN_DOM"/>
    <property type="match status" value="1"/>
</dbReference>
<dbReference type="CDD" id="cd02801">
    <property type="entry name" value="DUS_like_FMN"/>
    <property type="match status" value="1"/>
</dbReference>
<feature type="domain" description="B30.2/SPRY" evidence="7">
    <location>
        <begin position="1"/>
        <end position="192"/>
    </location>
</feature>
<gene>
    <name evidence="9" type="ORF">MSPICULIGERA_LOCUS6875</name>
</gene>
<evidence type="ECO:0000259" key="8">
    <source>
        <dbReference type="PROSITE" id="PS50240"/>
    </source>
</evidence>
<evidence type="ECO:0000256" key="3">
    <source>
        <dbReference type="ARBA" id="ARBA00022643"/>
    </source>
</evidence>
<dbReference type="PANTHER" id="PTHR45936">
    <property type="entry name" value="TRNA-DIHYDROURIDINE(20) SYNTHASE [NAD(P)+]-LIKE"/>
    <property type="match status" value="1"/>
</dbReference>
<dbReference type="InterPro" id="IPR043504">
    <property type="entry name" value="Peptidase_S1_PA_chymotrypsin"/>
</dbReference>
<proteinExistence type="predicted"/>
<dbReference type="PANTHER" id="PTHR45936:SF1">
    <property type="entry name" value="TRNA-DIHYDROURIDINE(20) SYNTHASE [NAD(P)+]-LIKE"/>
    <property type="match status" value="1"/>
</dbReference>
<dbReference type="SUPFAM" id="SSF50494">
    <property type="entry name" value="Trypsin-like serine proteases"/>
    <property type="match status" value="1"/>
</dbReference>
<dbReference type="InterPro" id="IPR009003">
    <property type="entry name" value="Peptidase_S1_PA"/>
</dbReference>
<dbReference type="GO" id="GO:0005737">
    <property type="term" value="C:cytoplasm"/>
    <property type="evidence" value="ECO:0007669"/>
    <property type="project" value="TreeGrafter"/>
</dbReference>
<dbReference type="SMART" id="SM00449">
    <property type="entry name" value="SPRY"/>
    <property type="match status" value="1"/>
</dbReference>
<dbReference type="GO" id="GO:0004252">
    <property type="term" value="F:serine-type endopeptidase activity"/>
    <property type="evidence" value="ECO:0007669"/>
    <property type="project" value="InterPro"/>
</dbReference>
<dbReference type="GO" id="GO:0006508">
    <property type="term" value="P:proteolysis"/>
    <property type="evidence" value="ECO:0007669"/>
    <property type="project" value="InterPro"/>
</dbReference>
<feature type="non-terminal residue" evidence="9">
    <location>
        <position position="899"/>
    </location>
</feature>
<dbReference type="InterPro" id="IPR018517">
    <property type="entry name" value="tRNA_hU_synthase_CS"/>
</dbReference>
<evidence type="ECO:0000256" key="4">
    <source>
        <dbReference type="ARBA" id="ARBA00022694"/>
    </source>
</evidence>
<dbReference type="InterPro" id="IPR035587">
    <property type="entry name" value="DUS-like_FMN-bd"/>
</dbReference>
<evidence type="ECO:0000256" key="1">
    <source>
        <dbReference type="ARBA" id="ARBA00001917"/>
    </source>
</evidence>
<feature type="compositionally biased region" description="Polar residues" evidence="6">
    <location>
        <begin position="296"/>
        <end position="313"/>
    </location>
</feature>
<dbReference type="SUPFAM" id="SSF51395">
    <property type="entry name" value="FMN-linked oxidoreductases"/>
    <property type="match status" value="1"/>
</dbReference>
<dbReference type="InterPro" id="IPR001314">
    <property type="entry name" value="Peptidase_S1A"/>
</dbReference>
<dbReference type="PROSITE" id="PS01136">
    <property type="entry name" value="UPF0034"/>
    <property type="match status" value="1"/>
</dbReference>
<organism evidence="9 10">
    <name type="scientific">Mesorhabditis spiculigera</name>
    <dbReference type="NCBI Taxonomy" id="96644"/>
    <lineage>
        <taxon>Eukaryota</taxon>
        <taxon>Metazoa</taxon>
        <taxon>Ecdysozoa</taxon>
        <taxon>Nematoda</taxon>
        <taxon>Chromadorea</taxon>
        <taxon>Rhabditida</taxon>
        <taxon>Rhabditina</taxon>
        <taxon>Rhabditomorpha</taxon>
        <taxon>Rhabditoidea</taxon>
        <taxon>Rhabditidae</taxon>
        <taxon>Mesorhabditinae</taxon>
        <taxon>Mesorhabditis</taxon>
    </lineage>
</organism>
<dbReference type="Pfam" id="PF00089">
    <property type="entry name" value="Trypsin"/>
    <property type="match status" value="1"/>
</dbReference>
<evidence type="ECO:0000256" key="2">
    <source>
        <dbReference type="ARBA" id="ARBA00022630"/>
    </source>
</evidence>
<dbReference type="SUPFAM" id="SSF49899">
    <property type="entry name" value="Concanavalin A-like lectins/glucanases"/>
    <property type="match status" value="1"/>
</dbReference>
<evidence type="ECO:0008006" key="11">
    <source>
        <dbReference type="Google" id="ProtNLM"/>
    </source>
</evidence>
<dbReference type="Gene3D" id="2.40.10.10">
    <property type="entry name" value="Trypsin-like serine proteases"/>
    <property type="match status" value="1"/>
</dbReference>
<evidence type="ECO:0000313" key="9">
    <source>
        <dbReference type="EMBL" id="CAJ0568353.1"/>
    </source>
</evidence>
<feature type="domain" description="Peptidase S1" evidence="8">
    <location>
        <begin position="622"/>
        <end position="892"/>
    </location>
</feature>
<dbReference type="GO" id="GO:0050660">
    <property type="term" value="F:flavin adenine dinucleotide binding"/>
    <property type="evidence" value="ECO:0007669"/>
    <property type="project" value="InterPro"/>
</dbReference>
<feature type="compositionally biased region" description="Low complexity" evidence="6">
    <location>
        <begin position="248"/>
        <end position="261"/>
    </location>
</feature>
<dbReference type="InterPro" id="IPR003877">
    <property type="entry name" value="SPRY_dom"/>
</dbReference>
<dbReference type="Pfam" id="PF01207">
    <property type="entry name" value="Dus"/>
    <property type="match status" value="2"/>
</dbReference>
<dbReference type="InterPro" id="IPR013785">
    <property type="entry name" value="Aldolase_TIM"/>
</dbReference>
<keyword evidence="5" id="KW-0560">Oxidoreductase</keyword>
<sequence>MRKFSSPLPTCWNIKDKSDLIQLTHQHLRITHKGISLVKPPTEKGSAALVRADAAVPRCCGVYYFELTIVKGKDGRVGVGFGPKSMGRERMPGWDTDSYAYHGDDGHFFTGDGNGREYGPKFKEGDVIGAGINMDARKCVAEEIENVELPGEKTTWMNSAICSWLLSEGHVRALTTLNKTAQLGFNFTEEGIARRNSIRKLILAMRATEAADRIEQWYPQLFAKNRKVELFVKYQVFVEKSQAVAFDTGSTNSLNTSNGSSRVASRKQEKRKARGQKRRQKDLEASTSREEPPTRRSPTNSTHDADNASNGCSKNGVEKNGNDAAGTTFIEEEQFDTEFDDGVMGASREENSNLTNRCGYSLLEKAEAENKLGEVLAYGNYVARLREQPGLELTGEEKAFFNEAMMAILTPPEEFDQLPHMQLDYICRLAKDVNSAIMGSRSILQIGTNSGEGAAAVAKMVGSDVAGIDVNMGCPKPFSIAGGMGAALLTQPDKIKEPEDTLALVHMIEKCGVSAIGVHGRRRDERNPDRCRCEEIAEVVKAVSIPVIANGGSGEMTCRLDIEAFRTATQASSVMVARQALATPSIYRIEAHSFFLVRHCLAYHRPWILTLDKDAPVESVPILHSSVVMRLSTKKLERFLWAVALFRSDPTSSEVKPFCSGTLISDRHILTAAHCTADLDKEEDSKSEKTQPTWAEHDIYVALGAKCVVKSGVCEGRKAERTIVKVKNIVVPKEAIYGANWRRGGDIAILELETPVKEASNIKYACLPGWKITMPKRKSYVHWGWGYLEHETAGNPVRSTSDTLNYLEDVELFDCASKSERQAGDKDVLCGRSKQYNQGIEGGDSGSGFELKGERGRPNLVVGVSVYVASKSDESYSTDIRRYAKWICDLTGLCYMKHS</sequence>
<dbReference type="AlphaFoldDB" id="A0AA36CH15"/>
<dbReference type="Proteomes" id="UP001177023">
    <property type="component" value="Unassembled WGS sequence"/>
</dbReference>
<dbReference type="PROSITE" id="PS50188">
    <property type="entry name" value="B302_SPRY"/>
    <property type="match status" value="1"/>
</dbReference>
<dbReference type="InterPro" id="IPR001870">
    <property type="entry name" value="B30.2/SPRY"/>
</dbReference>
<dbReference type="PROSITE" id="PS00134">
    <property type="entry name" value="TRYPSIN_HIS"/>
    <property type="match status" value="1"/>
</dbReference>